<accession>A0A7G9S414</accession>
<reference evidence="2 3" key="1">
    <citation type="submission" date="2020-08" db="EMBL/GenBank/DDBJ databases">
        <title>Genome sequence of Leucobacter denitrificans KACC 14055T.</title>
        <authorList>
            <person name="Hyun D.-W."/>
            <person name="Bae J.-W."/>
        </authorList>
    </citation>
    <scope>NUCLEOTIDE SEQUENCE [LARGE SCALE GENOMIC DNA]</scope>
    <source>
        <strain evidence="2 3">KACC 14055</strain>
    </source>
</reference>
<dbReference type="RefSeq" id="WP_187555059.1">
    <property type="nucleotide sequence ID" value="NZ_CP060716.1"/>
</dbReference>
<dbReference type="GO" id="GO:0008782">
    <property type="term" value="F:adenosylhomocysteine nucleosidase activity"/>
    <property type="evidence" value="ECO:0007669"/>
    <property type="project" value="TreeGrafter"/>
</dbReference>
<dbReference type="PANTHER" id="PTHR46832">
    <property type="entry name" value="5'-METHYLTHIOADENOSINE/S-ADENOSYLHOMOCYSTEINE NUCLEOSIDASE"/>
    <property type="match status" value="1"/>
</dbReference>
<dbReference type="KEGG" id="ldn:H9L06_10160"/>
<dbReference type="Proteomes" id="UP000515934">
    <property type="component" value="Chromosome"/>
</dbReference>
<dbReference type="GO" id="GO:0019284">
    <property type="term" value="P:L-methionine salvage from S-adenosylmethionine"/>
    <property type="evidence" value="ECO:0007669"/>
    <property type="project" value="TreeGrafter"/>
</dbReference>
<keyword evidence="3" id="KW-1185">Reference proteome</keyword>
<dbReference type="Gene3D" id="3.40.50.1580">
    <property type="entry name" value="Nucleoside phosphorylase domain"/>
    <property type="match status" value="1"/>
</dbReference>
<feature type="domain" description="Nucleoside phosphorylase" evidence="1">
    <location>
        <begin position="102"/>
        <end position="171"/>
    </location>
</feature>
<proteinExistence type="predicted"/>
<dbReference type="GO" id="GO:0009116">
    <property type="term" value="P:nucleoside metabolic process"/>
    <property type="evidence" value="ECO:0007669"/>
    <property type="project" value="InterPro"/>
</dbReference>
<dbReference type="Pfam" id="PF01048">
    <property type="entry name" value="PNP_UDP_1"/>
    <property type="match status" value="1"/>
</dbReference>
<evidence type="ECO:0000259" key="1">
    <source>
        <dbReference type="Pfam" id="PF01048"/>
    </source>
</evidence>
<dbReference type="AlphaFoldDB" id="A0A7G9S414"/>
<gene>
    <name evidence="2" type="ORF">H9L06_10160</name>
</gene>
<dbReference type="GO" id="GO:0005829">
    <property type="term" value="C:cytosol"/>
    <property type="evidence" value="ECO:0007669"/>
    <property type="project" value="TreeGrafter"/>
</dbReference>
<name>A0A7G9S414_9MICO</name>
<dbReference type="InterPro" id="IPR000845">
    <property type="entry name" value="Nucleoside_phosphorylase_d"/>
</dbReference>
<dbReference type="GO" id="GO:0008930">
    <property type="term" value="F:methylthioadenosine nucleosidase activity"/>
    <property type="evidence" value="ECO:0007669"/>
    <property type="project" value="TreeGrafter"/>
</dbReference>
<dbReference type="InterPro" id="IPR035994">
    <property type="entry name" value="Nucleoside_phosphorylase_sf"/>
</dbReference>
<sequence length="184" mass="19718">MGDQTTLLVFAHGDEASAFANVAHLVTGVGKINASVSLAKALAGHAYERVVVLGTAGVVDGERGRLSLDTIYQVTALLQHDYALASPTLKPAGELVLQDTATMATGDQFVTSDEQRTHISGLGAQLVDMEGYAYASVCERFGVPLQLFKIPSDYADSSTTMQDWDDIAVAKSHQLREFWDSKLV</sequence>
<evidence type="ECO:0000313" key="2">
    <source>
        <dbReference type="EMBL" id="QNN62589.1"/>
    </source>
</evidence>
<evidence type="ECO:0000313" key="3">
    <source>
        <dbReference type="Proteomes" id="UP000515934"/>
    </source>
</evidence>
<dbReference type="EMBL" id="CP060716">
    <property type="protein sequence ID" value="QNN62589.1"/>
    <property type="molecule type" value="Genomic_DNA"/>
</dbReference>
<dbReference type="PANTHER" id="PTHR46832:SF1">
    <property type="entry name" value="5'-METHYLTHIOADENOSINE_S-ADENOSYLHOMOCYSTEINE NUCLEOSIDASE"/>
    <property type="match status" value="1"/>
</dbReference>
<organism evidence="2 3">
    <name type="scientific">Leucobacter denitrificans</name>
    <dbReference type="NCBI Taxonomy" id="683042"/>
    <lineage>
        <taxon>Bacteria</taxon>
        <taxon>Bacillati</taxon>
        <taxon>Actinomycetota</taxon>
        <taxon>Actinomycetes</taxon>
        <taxon>Micrococcales</taxon>
        <taxon>Microbacteriaceae</taxon>
        <taxon>Leucobacter</taxon>
    </lineage>
</organism>
<protein>
    <submittedName>
        <fullName evidence="2">Purine-nucleoside phosphorylase</fullName>
    </submittedName>
</protein>
<dbReference type="SUPFAM" id="SSF53167">
    <property type="entry name" value="Purine and uridine phosphorylases"/>
    <property type="match status" value="1"/>
</dbReference>